<dbReference type="Gene3D" id="1.20.920.10">
    <property type="entry name" value="Bromodomain-like"/>
    <property type="match status" value="1"/>
</dbReference>
<evidence type="ECO:0000256" key="3">
    <source>
        <dbReference type="ARBA" id="ARBA00011903"/>
    </source>
</evidence>
<dbReference type="GO" id="GO:0004715">
    <property type="term" value="F:non-membrane spanning protein tyrosine kinase activity"/>
    <property type="evidence" value="ECO:0007669"/>
    <property type="project" value="UniProtKB-EC"/>
</dbReference>
<evidence type="ECO:0000259" key="27">
    <source>
        <dbReference type="PROSITE" id="PS50016"/>
    </source>
</evidence>
<dbReference type="OrthoDB" id="787137at2759"/>
<dbReference type="AlphaFoldDB" id="A0A7M7PFS0"/>
<accession>A0A7M7PFS0</accession>
<feature type="region of interest" description="Disordered" evidence="25">
    <location>
        <begin position="361"/>
        <end position="387"/>
    </location>
</feature>
<evidence type="ECO:0000256" key="24">
    <source>
        <dbReference type="SAM" id="Coils"/>
    </source>
</evidence>
<keyword evidence="14 22" id="KW-0103">Bromodomain</keyword>
<evidence type="ECO:0000256" key="4">
    <source>
        <dbReference type="ARBA" id="ARBA00022679"/>
    </source>
</evidence>
<feature type="coiled-coil region" evidence="24">
    <location>
        <begin position="106"/>
        <end position="144"/>
    </location>
</feature>
<dbReference type="PROSITE" id="PS50014">
    <property type="entry name" value="BROMODOMAIN_2"/>
    <property type="match status" value="1"/>
</dbReference>
<dbReference type="FunFam" id="3.30.40.10:FF:000131">
    <property type="entry name" value="tyrosine-protein kinase BAZ1B isoform X1"/>
    <property type="match status" value="1"/>
</dbReference>
<dbReference type="SUPFAM" id="SSF47370">
    <property type="entry name" value="Bromodomain"/>
    <property type="match status" value="1"/>
</dbReference>
<dbReference type="InterPro" id="IPR001841">
    <property type="entry name" value="Znf_RING"/>
</dbReference>
<dbReference type="Proteomes" id="UP000007110">
    <property type="component" value="Unassembled WGS sequence"/>
</dbReference>
<dbReference type="GO" id="GO:0035173">
    <property type="term" value="F:histone kinase activity"/>
    <property type="evidence" value="ECO:0000318"/>
    <property type="project" value="GO_Central"/>
</dbReference>
<feature type="domain" description="RING-type" evidence="28">
    <location>
        <begin position="430"/>
        <end position="474"/>
    </location>
</feature>
<evidence type="ECO:0000313" key="30">
    <source>
        <dbReference type="Proteomes" id="UP000007110"/>
    </source>
</evidence>
<evidence type="ECO:0000256" key="14">
    <source>
        <dbReference type="ARBA" id="ARBA00023117"/>
    </source>
</evidence>
<dbReference type="InterPro" id="IPR013083">
    <property type="entry name" value="Znf_RING/FYVE/PHD"/>
</dbReference>
<dbReference type="InterPro" id="IPR001487">
    <property type="entry name" value="Bromodomain"/>
</dbReference>
<evidence type="ECO:0000256" key="16">
    <source>
        <dbReference type="ARBA" id="ARBA00023163"/>
    </source>
</evidence>
<evidence type="ECO:0000256" key="15">
    <source>
        <dbReference type="ARBA" id="ARBA00023137"/>
    </source>
</evidence>
<dbReference type="GO" id="GO:0006338">
    <property type="term" value="P:chromatin remodeling"/>
    <property type="evidence" value="ECO:0000318"/>
    <property type="project" value="GO_Central"/>
</dbReference>
<comment type="subcellular location">
    <subcellularLocation>
        <location evidence="2">Nucleus</location>
    </subcellularLocation>
</comment>
<dbReference type="SUPFAM" id="SSF57903">
    <property type="entry name" value="FYVE/PHD zinc finger"/>
    <property type="match status" value="1"/>
</dbReference>
<dbReference type="Pfam" id="PF00628">
    <property type="entry name" value="PHD"/>
    <property type="match status" value="1"/>
</dbReference>
<dbReference type="InterPro" id="IPR011011">
    <property type="entry name" value="Znf_FYVE_PHD"/>
</dbReference>
<evidence type="ECO:0000256" key="5">
    <source>
        <dbReference type="ARBA" id="ARBA00022723"/>
    </source>
</evidence>
<keyword evidence="6" id="KW-0547">Nucleotide-binding</keyword>
<dbReference type="SMART" id="SM00297">
    <property type="entry name" value="BROMO"/>
    <property type="match status" value="1"/>
</dbReference>
<dbReference type="PRINTS" id="PR00503">
    <property type="entry name" value="BROMODOMAIN"/>
</dbReference>
<dbReference type="GO" id="GO:0042393">
    <property type="term" value="F:histone binding"/>
    <property type="evidence" value="ECO:0000318"/>
    <property type="project" value="GO_Central"/>
</dbReference>
<dbReference type="InterPro" id="IPR047174">
    <property type="entry name" value="BAZ1B"/>
</dbReference>
<feature type="region of interest" description="Disordered" evidence="25">
    <location>
        <begin position="487"/>
        <end position="566"/>
    </location>
</feature>
<feature type="region of interest" description="Disordered" evidence="25">
    <location>
        <begin position="1"/>
        <end position="93"/>
    </location>
</feature>
<dbReference type="InterPro" id="IPR019786">
    <property type="entry name" value="Zinc_finger_PHD-type_CS"/>
</dbReference>
<keyword evidence="12" id="KW-0805">Transcription regulation</keyword>
<evidence type="ECO:0000256" key="12">
    <source>
        <dbReference type="ARBA" id="ARBA00023015"/>
    </source>
</evidence>
<dbReference type="GO" id="GO:0005524">
    <property type="term" value="F:ATP binding"/>
    <property type="evidence" value="ECO:0007669"/>
    <property type="project" value="UniProtKB-KW"/>
</dbReference>
<sequence>MKTLKEKNDIKKEEKKKLKEERDLERQKKQEEKAKAEAEKEQNGGKIGEEEKDEEDDDGDDGATTKPAPKAGKKTKIEPKKEPKKEEEESLDLASVVKRRRLMVAKTKAEKEVQEKIEKERRLKDQEEMKKQKAEEQFEKTFKEGIANAKLVLRKHPIGYDRNHSRYWLFSPVVPGLFVEKGWASKDIHYSARLDGETDNEEEDGMDVEQVSGEEGEETTIWKEKTVPKIGQNMWFQYDTVKELESLLVALDNQGIRESALFAKIQKHHSEVSKLVMAARRSGPELRDSDGPRELLDSFKEDLKDIETHIRQGNLGGVSKLEKWEKQLDSATKLKELKPLLIESQACVNLKFLQGKMAPTKPKPNKPIYGYVDEDEDDSQEEDDKPIESERVVRWRELVNKATSLSRLHILLCIYEISVKWEKSAANAKCKICRRKGNEDKVIMCDKCNQPFHLFCLRPALPAFPTAEWMCPACAPITVRTGRDRNYAEIDSDPSSESSEDDPESDYDEEDDDDDESDEEVTGRRVTRAVKGKRVKKKAPPARATRGRPVKRGREKPAPKAKRLPKLDKEAADGIISRMLKYRDSKPLRQPPTKAEVPNYKKLIKNPMDLQVMKTKCEGKDYSKYPEFFDDMQLTFSNAAKMYENDNYILQQVRKTKDYCGNLIKWHLEAGRDLWNKYLEEEEQEEEEEENTCFRTATRL</sequence>
<evidence type="ECO:0000256" key="10">
    <source>
        <dbReference type="ARBA" id="ARBA00022833"/>
    </source>
</evidence>
<evidence type="ECO:0000256" key="13">
    <source>
        <dbReference type="ARBA" id="ARBA00023054"/>
    </source>
</evidence>
<keyword evidence="7" id="KW-0227">DNA damage</keyword>
<dbReference type="GeneID" id="585100"/>
<dbReference type="InterPro" id="IPR047256">
    <property type="entry name" value="BAZ1B_PHD"/>
</dbReference>
<feature type="domain" description="Bromo" evidence="26">
    <location>
        <begin position="580"/>
        <end position="650"/>
    </location>
</feature>
<name>A0A7M7PFS0_STRPU</name>
<feature type="domain" description="PHD-type" evidence="27">
    <location>
        <begin position="427"/>
        <end position="477"/>
    </location>
</feature>
<reference evidence="30" key="1">
    <citation type="submission" date="2015-02" db="EMBL/GenBank/DDBJ databases">
        <title>Genome sequencing for Strongylocentrotus purpuratus.</title>
        <authorList>
            <person name="Murali S."/>
            <person name="Liu Y."/>
            <person name="Vee V."/>
            <person name="English A."/>
            <person name="Wang M."/>
            <person name="Skinner E."/>
            <person name="Han Y."/>
            <person name="Muzny D.M."/>
            <person name="Worley K.C."/>
            <person name="Gibbs R.A."/>
        </authorList>
    </citation>
    <scope>NUCLEOTIDE SEQUENCE</scope>
</reference>
<dbReference type="GO" id="GO:0090535">
    <property type="term" value="C:WICH complex"/>
    <property type="evidence" value="ECO:0000318"/>
    <property type="project" value="GO_Central"/>
</dbReference>
<dbReference type="EC" id="2.7.10.2" evidence="3"/>
<dbReference type="Pfam" id="PF00439">
    <property type="entry name" value="Bromodomain"/>
    <property type="match status" value="1"/>
</dbReference>
<evidence type="ECO:0000256" key="6">
    <source>
        <dbReference type="ARBA" id="ARBA00022741"/>
    </source>
</evidence>
<evidence type="ECO:0000259" key="26">
    <source>
        <dbReference type="PROSITE" id="PS50014"/>
    </source>
</evidence>
<keyword evidence="30" id="KW-1185">Reference proteome</keyword>
<dbReference type="InterPro" id="IPR019787">
    <property type="entry name" value="Znf_PHD-finger"/>
</dbReference>
<keyword evidence="9" id="KW-0418">Kinase</keyword>
<dbReference type="SMART" id="SM00249">
    <property type="entry name" value="PHD"/>
    <property type="match status" value="1"/>
</dbReference>
<dbReference type="InterPro" id="IPR037375">
    <property type="entry name" value="BAZ1B_Bromo"/>
</dbReference>
<keyword evidence="13 24" id="KW-0175">Coiled coil</keyword>
<dbReference type="InterPro" id="IPR028941">
    <property type="entry name" value="WHIM2_dom"/>
</dbReference>
<dbReference type="InterPro" id="IPR036427">
    <property type="entry name" value="Bromodomain-like_sf"/>
</dbReference>
<dbReference type="GO" id="GO:0008270">
    <property type="term" value="F:zinc ion binding"/>
    <property type="evidence" value="ECO:0007669"/>
    <property type="project" value="UniProtKB-KW"/>
</dbReference>
<evidence type="ECO:0000256" key="21">
    <source>
        <dbReference type="ARBA" id="ARBA00076449"/>
    </source>
</evidence>
<dbReference type="InterPro" id="IPR001965">
    <property type="entry name" value="Znf_PHD"/>
</dbReference>
<comment type="similarity">
    <text evidence="19">Belongs to the WAL family. BAZ1B subfamily.</text>
</comment>
<feature type="compositionally biased region" description="Basic and acidic residues" evidence="25">
    <location>
        <begin position="1"/>
        <end position="49"/>
    </location>
</feature>
<keyword evidence="5" id="KW-0479">Metal-binding</keyword>
<organism evidence="29 30">
    <name type="scientific">Strongylocentrotus purpuratus</name>
    <name type="common">Purple sea urchin</name>
    <dbReference type="NCBI Taxonomy" id="7668"/>
    <lineage>
        <taxon>Eukaryota</taxon>
        <taxon>Metazoa</taxon>
        <taxon>Echinodermata</taxon>
        <taxon>Eleutherozoa</taxon>
        <taxon>Echinozoa</taxon>
        <taxon>Echinoidea</taxon>
        <taxon>Euechinoidea</taxon>
        <taxon>Echinacea</taxon>
        <taxon>Camarodonta</taxon>
        <taxon>Echinidea</taxon>
        <taxon>Strongylocentrotidae</taxon>
        <taxon>Strongylocentrotus</taxon>
    </lineage>
</organism>
<feature type="compositionally biased region" description="Acidic residues" evidence="25">
    <location>
        <begin position="490"/>
        <end position="520"/>
    </location>
</feature>
<evidence type="ECO:0000256" key="22">
    <source>
        <dbReference type="PROSITE-ProRule" id="PRU00035"/>
    </source>
</evidence>
<feature type="compositionally biased region" description="Acidic residues" evidence="25">
    <location>
        <begin position="372"/>
        <end position="385"/>
    </location>
</feature>
<protein>
    <recommendedName>
        <fullName evidence="20">Tyrosine-protein kinase BAZ1B</fullName>
        <ecNumber evidence="3">2.7.10.2</ecNumber>
    </recommendedName>
    <alternativeName>
        <fullName evidence="21">Bromodomain adjacent to zinc finger domain protein 1B</fullName>
    </alternativeName>
</protein>
<feature type="compositionally biased region" description="Acidic residues" evidence="25">
    <location>
        <begin position="50"/>
        <end position="61"/>
    </location>
</feature>
<evidence type="ECO:0000256" key="7">
    <source>
        <dbReference type="ARBA" id="ARBA00022763"/>
    </source>
</evidence>
<evidence type="ECO:0000256" key="18">
    <source>
        <dbReference type="ARBA" id="ARBA00051245"/>
    </source>
</evidence>
<feature type="compositionally biased region" description="Basic residues" evidence="25">
    <location>
        <begin position="525"/>
        <end position="564"/>
    </location>
</feature>
<keyword evidence="11" id="KW-0067">ATP-binding</keyword>
<evidence type="ECO:0000256" key="1">
    <source>
        <dbReference type="ARBA" id="ARBA00001936"/>
    </source>
</evidence>
<dbReference type="PANTHER" id="PTHR46802">
    <property type="entry name" value="TYROSINE-PROTEIN KINASE BAZ1B"/>
    <property type="match status" value="1"/>
</dbReference>
<feature type="region of interest" description="Disordered" evidence="25">
    <location>
        <begin position="196"/>
        <end position="218"/>
    </location>
</feature>
<dbReference type="PANTHER" id="PTHR46802:SF1">
    <property type="entry name" value="TYROSINE-PROTEIN KINASE BAZ1B"/>
    <property type="match status" value="1"/>
</dbReference>
<dbReference type="Gene3D" id="3.30.40.10">
    <property type="entry name" value="Zinc/RING finger domain, C3HC4 (zinc finger)"/>
    <property type="match status" value="1"/>
</dbReference>
<dbReference type="GO" id="GO:0140801">
    <property type="term" value="F:histone H2AXY142 kinase activity"/>
    <property type="evidence" value="ECO:0007669"/>
    <property type="project" value="InterPro"/>
</dbReference>
<dbReference type="PROSITE" id="PS50089">
    <property type="entry name" value="ZF_RING_2"/>
    <property type="match status" value="1"/>
</dbReference>
<evidence type="ECO:0000256" key="19">
    <source>
        <dbReference type="ARBA" id="ARBA00061696"/>
    </source>
</evidence>
<evidence type="ECO:0000256" key="9">
    <source>
        <dbReference type="ARBA" id="ARBA00022777"/>
    </source>
</evidence>
<keyword evidence="10" id="KW-0862">Zinc</keyword>
<dbReference type="PROSITE" id="PS50016">
    <property type="entry name" value="ZF_PHD_2"/>
    <property type="match status" value="1"/>
</dbReference>
<keyword evidence="15" id="KW-0829">Tyrosine-protein kinase</keyword>
<keyword evidence="17" id="KW-0539">Nucleus</keyword>
<dbReference type="Pfam" id="PF15613">
    <property type="entry name" value="WSD"/>
    <property type="match status" value="1"/>
</dbReference>
<evidence type="ECO:0000256" key="8">
    <source>
        <dbReference type="ARBA" id="ARBA00022771"/>
    </source>
</evidence>
<keyword evidence="8 23" id="KW-0863">Zinc-finger</keyword>
<reference evidence="29" key="2">
    <citation type="submission" date="2021-01" db="UniProtKB">
        <authorList>
            <consortium name="EnsemblMetazoa"/>
        </authorList>
    </citation>
    <scope>IDENTIFICATION</scope>
</reference>
<proteinExistence type="inferred from homology"/>
<evidence type="ECO:0000256" key="20">
    <source>
        <dbReference type="ARBA" id="ARBA00069894"/>
    </source>
</evidence>
<keyword evidence="4" id="KW-0808">Transferase</keyword>
<evidence type="ECO:0000256" key="23">
    <source>
        <dbReference type="PROSITE-ProRule" id="PRU00175"/>
    </source>
</evidence>
<evidence type="ECO:0000259" key="28">
    <source>
        <dbReference type="PROSITE" id="PS50089"/>
    </source>
</evidence>
<dbReference type="CDD" id="cd05505">
    <property type="entry name" value="Bromo_WSTF_like"/>
    <property type="match status" value="1"/>
</dbReference>
<evidence type="ECO:0000256" key="2">
    <source>
        <dbReference type="ARBA" id="ARBA00004123"/>
    </source>
</evidence>
<dbReference type="EnsemblMetazoa" id="XM_030994936">
    <property type="protein sequence ID" value="XP_030850796"/>
    <property type="gene ID" value="LOC585100"/>
</dbReference>
<dbReference type="CDD" id="cd15628">
    <property type="entry name" value="PHD_BAZ1B"/>
    <property type="match status" value="1"/>
</dbReference>
<feature type="compositionally biased region" description="Basic and acidic residues" evidence="25">
    <location>
        <begin position="75"/>
        <end position="87"/>
    </location>
</feature>
<dbReference type="InParanoid" id="A0A7M7PFS0"/>
<comment type="catalytic activity">
    <reaction evidence="18">
        <text>L-tyrosyl-[protein] + ATP = O-phospho-L-tyrosyl-[protein] + ADP + H(+)</text>
        <dbReference type="Rhea" id="RHEA:10596"/>
        <dbReference type="Rhea" id="RHEA-COMP:10136"/>
        <dbReference type="Rhea" id="RHEA-COMP:20101"/>
        <dbReference type="ChEBI" id="CHEBI:15378"/>
        <dbReference type="ChEBI" id="CHEBI:30616"/>
        <dbReference type="ChEBI" id="CHEBI:46858"/>
        <dbReference type="ChEBI" id="CHEBI:61978"/>
        <dbReference type="ChEBI" id="CHEBI:456216"/>
        <dbReference type="EC" id="2.7.10.2"/>
    </reaction>
</comment>
<evidence type="ECO:0000256" key="17">
    <source>
        <dbReference type="ARBA" id="ARBA00023242"/>
    </source>
</evidence>
<dbReference type="RefSeq" id="XP_030850796.1">
    <property type="nucleotide sequence ID" value="XM_030994936.1"/>
</dbReference>
<evidence type="ECO:0000256" key="11">
    <source>
        <dbReference type="ARBA" id="ARBA00022840"/>
    </source>
</evidence>
<evidence type="ECO:0000256" key="25">
    <source>
        <dbReference type="SAM" id="MobiDB-lite"/>
    </source>
</evidence>
<dbReference type="PROSITE" id="PS01359">
    <property type="entry name" value="ZF_PHD_1"/>
    <property type="match status" value="1"/>
</dbReference>
<keyword evidence="16" id="KW-0804">Transcription</keyword>
<feature type="compositionally biased region" description="Acidic residues" evidence="25">
    <location>
        <begin position="197"/>
        <end position="218"/>
    </location>
</feature>
<evidence type="ECO:0000313" key="29">
    <source>
        <dbReference type="EnsemblMetazoa" id="XP_030850796"/>
    </source>
</evidence>
<comment type="cofactor">
    <cofactor evidence="1">
        <name>Mn(2+)</name>
        <dbReference type="ChEBI" id="CHEBI:29035"/>
    </cofactor>
</comment>
<dbReference type="KEGG" id="spu:585100"/>
<dbReference type="GO" id="GO:0006974">
    <property type="term" value="P:DNA damage response"/>
    <property type="evidence" value="ECO:0000318"/>
    <property type="project" value="GO_Central"/>
</dbReference>